<dbReference type="InterPro" id="IPR023393">
    <property type="entry name" value="START-like_dom_sf"/>
</dbReference>
<dbReference type="Gene3D" id="3.30.530.20">
    <property type="match status" value="2"/>
</dbReference>
<evidence type="ECO:0000259" key="1">
    <source>
        <dbReference type="Pfam" id="PF02121"/>
    </source>
</evidence>
<dbReference type="InterPro" id="IPR055261">
    <property type="entry name" value="PI_transfer_N"/>
</dbReference>
<accession>A0A146KC43</accession>
<feature type="domain" description="Phosphatidylinositol transfer protein N-terminal" evidence="1">
    <location>
        <begin position="2"/>
        <end position="116"/>
    </location>
</feature>
<dbReference type="Pfam" id="PF02121">
    <property type="entry name" value="IP_trans"/>
    <property type="match status" value="2"/>
</dbReference>
<dbReference type="SUPFAM" id="SSF55961">
    <property type="entry name" value="Bet v1-like"/>
    <property type="match status" value="1"/>
</dbReference>
<protein>
    <submittedName>
        <fullName evidence="2">Phosphatidylinositol transfer protein</fullName>
    </submittedName>
</protein>
<sequence length="200" mass="23052">MRFYLYIFKLPFDALKFVVGNSYMVKQSELTHSKHSAAITCVKEEYDLNPYLKVHTEKQIDVKKAVPKIIKAMVPAFACKFDELSDTNDQWIATHYKSVYKPGKVVASVYTFTQPTSDVPVGMTQIIGQNEVQKFYHDLSNDSIDFCFSFKLFCIQVDVFGLKSISEAMAGGKMNRLFANNYQNLVTDKDKWFQLKYEDI</sequence>
<proteinExistence type="predicted"/>
<organism evidence="2">
    <name type="scientific">Trepomonas sp. PC1</name>
    <dbReference type="NCBI Taxonomy" id="1076344"/>
    <lineage>
        <taxon>Eukaryota</taxon>
        <taxon>Metamonada</taxon>
        <taxon>Diplomonadida</taxon>
        <taxon>Hexamitidae</taxon>
        <taxon>Hexamitinae</taxon>
        <taxon>Trepomonas</taxon>
    </lineage>
</organism>
<feature type="domain" description="Phosphatidylinositol transfer protein N-terminal" evidence="1">
    <location>
        <begin position="142"/>
        <end position="200"/>
    </location>
</feature>
<gene>
    <name evidence="2" type="ORF">TPC1_13729</name>
</gene>
<reference evidence="2" key="1">
    <citation type="submission" date="2015-07" db="EMBL/GenBank/DDBJ databases">
        <title>Adaptation to a free-living lifestyle via gene acquisitions in the diplomonad Trepomonas sp. PC1.</title>
        <authorList>
            <person name="Xu F."/>
            <person name="Jerlstrom-Hultqvist J."/>
            <person name="Kolisko M."/>
            <person name="Simpson A.G.B."/>
            <person name="Roger A.J."/>
            <person name="Svard S.G."/>
            <person name="Andersson J.O."/>
        </authorList>
    </citation>
    <scope>NUCLEOTIDE SEQUENCE</scope>
    <source>
        <strain evidence="2">PC1</strain>
    </source>
</reference>
<dbReference type="EMBL" id="GDID01002778">
    <property type="protein sequence ID" value="JAP93828.1"/>
    <property type="molecule type" value="Transcribed_RNA"/>
</dbReference>
<feature type="non-terminal residue" evidence="2">
    <location>
        <position position="200"/>
    </location>
</feature>
<evidence type="ECO:0000313" key="2">
    <source>
        <dbReference type="EMBL" id="JAP93828.1"/>
    </source>
</evidence>
<dbReference type="AlphaFoldDB" id="A0A146KC43"/>
<name>A0A146KC43_9EUKA</name>